<evidence type="ECO:0000313" key="2">
    <source>
        <dbReference type="Proteomes" id="UP000277204"/>
    </source>
</evidence>
<proteinExistence type="predicted"/>
<reference evidence="1 2" key="1">
    <citation type="submission" date="2018-11" db="EMBL/GenBank/DDBJ databases">
        <authorList>
            <consortium name="Pathogen Informatics"/>
        </authorList>
    </citation>
    <scope>NUCLEOTIDE SEQUENCE [LARGE SCALE GENOMIC DNA]</scope>
    <source>
        <strain evidence="1 2">Zambia</strain>
    </source>
</reference>
<organism evidence="1 2">
    <name type="scientific">Schistosoma margrebowiei</name>
    <dbReference type="NCBI Taxonomy" id="48269"/>
    <lineage>
        <taxon>Eukaryota</taxon>
        <taxon>Metazoa</taxon>
        <taxon>Spiralia</taxon>
        <taxon>Lophotrochozoa</taxon>
        <taxon>Platyhelminthes</taxon>
        <taxon>Trematoda</taxon>
        <taxon>Digenea</taxon>
        <taxon>Strigeidida</taxon>
        <taxon>Schistosomatoidea</taxon>
        <taxon>Schistosomatidae</taxon>
        <taxon>Schistosoma</taxon>
    </lineage>
</organism>
<dbReference type="Proteomes" id="UP000277204">
    <property type="component" value="Unassembled WGS sequence"/>
</dbReference>
<sequence>MIMMKMMIQIHVFCHLNQYYLILENQFLIECFYLWDFLFHYYFDYHLCSQFLLLGQSHYRILLVHLQVQSLNIHKLLS</sequence>
<evidence type="ECO:0000313" key="1">
    <source>
        <dbReference type="EMBL" id="VDO54721.1"/>
    </source>
</evidence>
<name>A0A183LF00_9TREM</name>
<keyword evidence="2" id="KW-1185">Reference proteome</keyword>
<dbReference type="EMBL" id="UZAI01000595">
    <property type="protein sequence ID" value="VDO54721.1"/>
    <property type="molecule type" value="Genomic_DNA"/>
</dbReference>
<dbReference type="AlphaFoldDB" id="A0A183LF00"/>
<gene>
    <name evidence="1" type="ORF">SMRZ_LOCUS2375</name>
</gene>
<accession>A0A183LF00</accession>
<protein>
    <submittedName>
        <fullName evidence="1">Uncharacterized protein</fullName>
    </submittedName>
</protein>